<name>A0ABS1D905_9PROT</name>
<keyword evidence="2" id="KW-1133">Transmembrane helix</keyword>
<accession>A0ABS1D905</accession>
<dbReference type="Proteomes" id="UP001296873">
    <property type="component" value="Unassembled WGS sequence"/>
</dbReference>
<dbReference type="InterPro" id="IPR014911">
    <property type="entry name" value="PilS_N"/>
</dbReference>
<sequence length="218" mass="23515">MDPLPYFHKEPNAPGPTPRGHPMERSLIKTLTLTEMQRRLRRRRGFAMTEVLMALVLILVAGLLGYNMFATGTSTNKLTRANTELQAIATKVYQGHSASASYTDLDTEGAITAGWIPPQMVISDAEAVNPWKGSVEVEEGSVATQFDITYSNIPLASCVDLVTRSAAAMSSSLVEISSGSDSISFDDAEVRRSGISPSDAIGLCDQNTSTVEVTWTVQ</sequence>
<evidence type="ECO:0000313" key="4">
    <source>
        <dbReference type="EMBL" id="MBK1666898.1"/>
    </source>
</evidence>
<feature type="region of interest" description="Disordered" evidence="1">
    <location>
        <begin position="1"/>
        <end position="23"/>
    </location>
</feature>
<dbReference type="InterPro" id="IPR012902">
    <property type="entry name" value="N_methyl_site"/>
</dbReference>
<keyword evidence="2" id="KW-0812">Transmembrane</keyword>
<evidence type="ECO:0000313" key="5">
    <source>
        <dbReference type="Proteomes" id="UP001296873"/>
    </source>
</evidence>
<protein>
    <recommendedName>
        <fullName evidence="3">Type 4 secretion system PilS N-terminal domain-containing protein</fullName>
    </recommendedName>
</protein>
<dbReference type="SUPFAM" id="SSF54523">
    <property type="entry name" value="Pili subunits"/>
    <property type="match status" value="1"/>
</dbReference>
<dbReference type="NCBIfam" id="TIGR02532">
    <property type="entry name" value="IV_pilin_GFxxxE"/>
    <property type="match status" value="1"/>
</dbReference>
<evidence type="ECO:0000259" key="3">
    <source>
        <dbReference type="Pfam" id="PF08805"/>
    </source>
</evidence>
<comment type="caution">
    <text evidence="4">The sequence shown here is derived from an EMBL/GenBank/DDBJ whole genome shotgun (WGS) entry which is preliminary data.</text>
</comment>
<organism evidence="4 5">
    <name type="scientific">Rhodovibrio sodomensis</name>
    <dbReference type="NCBI Taxonomy" id="1088"/>
    <lineage>
        <taxon>Bacteria</taxon>
        <taxon>Pseudomonadati</taxon>
        <taxon>Pseudomonadota</taxon>
        <taxon>Alphaproteobacteria</taxon>
        <taxon>Rhodospirillales</taxon>
        <taxon>Rhodovibrionaceae</taxon>
        <taxon>Rhodovibrio</taxon>
    </lineage>
</organism>
<dbReference type="InterPro" id="IPR045584">
    <property type="entry name" value="Pilin-like"/>
</dbReference>
<proteinExistence type="predicted"/>
<feature type="domain" description="Type 4 secretion system PilS N-terminal" evidence="3">
    <location>
        <begin position="79"/>
        <end position="216"/>
    </location>
</feature>
<dbReference type="Gene3D" id="3.30.1690.10">
    <property type="entry name" value="TcpA-like pilin"/>
    <property type="match status" value="1"/>
</dbReference>
<evidence type="ECO:0000256" key="1">
    <source>
        <dbReference type="SAM" id="MobiDB-lite"/>
    </source>
</evidence>
<feature type="transmembrane region" description="Helical" evidence="2">
    <location>
        <begin position="46"/>
        <end position="69"/>
    </location>
</feature>
<gene>
    <name evidence="4" type="ORF">CKO28_02430</name>
</gene>
<dbReference type="Pfam" id="PF08805">
    <property type="entry name" value="PilS"/>
    <property type="match status" value="1"/>
</dbReference>
<evidence type="ECO:0000256" key="2">
    <source>
        <dbReference type="SAM" id="Phobius"/>
    </source>
</evidence>
<dbReference type="EMBL" id="NRRL01000003">
    <property type="protein sequence ID" value="MBK1666898.1"/>
    <property type="molecule type" value="Genomic_DNA"/>
</dbReference>
<reference evidence="4 5" key="1">
    <citation type="journal article" date="2020" name="Microorganisms">
        <title>Osmotic Adaptation and Compatible Solute Biosynthesis of Phototrophic Bacteria as Revealed from Genome Analyses.</title>
        <authorList>
            <person name="Imhoff J.F."/>
            <person name="Rahn T."/>
            <person name="Kunzel S."/>
            <person name="Keller A."/>
            <person name="Neulinger S.C."/>
        </authorList>
    </citation>
    <scope>NUCLEOTIDE SEQUENCE [LARGE SCALE GENOMIC DNA]</scope>
    <source>
        <strain evidence="4 5">DSM 9895</strain>
    </source>
</reference>
<keyword evidence="5" id="KW-1185">Reference proteome</keyword>
<keyword evidence="2" id="KW-0472">Membrane</keyword>